<organism evidence="2">
    <name type="scientific">Arundo donax</name>
    <name type="common">Giant reed</name>
    <name type="synonym">Donax arundinaceus</name>
    <dbReference type="NCBI Taxonomy" id="35708"/>
    <lineage>
        <taxon>Eukaryota</taxon>
        <taxon>Viridiplantae</taxon>
        <taxon>Streptophyta</taxon>
        <taxon>Embryophyta</taxon>
        <taxon>Tracheophyta</taxon>
        <taxon>Spermatophyta</taxon>
        <taxon>Magnoliopsida</taxon>
        <taxon>Liliopsida</taxon>
        <taxon>Poales</taxon>
        <taxon>Poaceae</taxon>
        <taxon>PACMAD clade</taxon>
        <taxon>Arundinoideae</taxon>
        <taxon>Arundineae</taxon>
        <taxon>Arundo</taxon>
    </lineage>
</organism>
<feature type="compositionally biased region" description="Basic and acidic residues" evidence="1">
    <location>
        <begin position="74"/>
        <end position="83"/>
    </location>
</feature>
<feature type="region of interest" description="Disordered" evidence="1">
    <location>
        <begin position="52"/>
        <end position="83"/>
    </location>
</feature>
<evidence type="ECO:0000313" key="2">
    <source>
        <dbReference type="EMBL" id="JAE13275.1"/>
    </source>
</evidence>
<accession>A0A0A9FJT1</accession>
<protein>
    <submittedName>
        <fullName evidence="2">Uncharacterized protein</fullName>
    </submittedName>
</protein>
<name>A0A0A9FJT1_ARUDO</name>
<sequence length="83" mass="9664">MLEELADDALEPLHHHRWRPALLPRRILHREVGEPWYHQVIPTTHRNKTAEAVASAPTQTLRNPSSPNSRRRKATDELITKFT</sequence>
<evidence type="ECO:0000256" key="1">
    <source>
        <dbReference type="SAM" id="MobiDB-lite"/>
    </source>
</evidence>
<proteinExistence type="predicted"/>
<reference evidence="2" key="2">
    <citation type="journal article" date="2015" name="Data Brief">
        <title>Shoot transcriptome of the giant reed, Arundo donax.</title>
        <authorList>
            <person name="Barrero R.A."/>
            <person name="Guerrero F.D."/>
            <person name="Moolhuijzen P."/>
            <person name="Goolsby J.A."/>
            <person name="Tidwell J."/>
            <person name="Bellgard S.E."/>
            <person name="Bellgard M.I."/>
        </authorList>
    </citation>
    <scope>NUCLEOTIDE SEQUENCE</scope>
    <source>
        <tissue evidence="2">Shoot tissue taken approximately 20 cm above the soil surface</tissue>
    </source>
</reference>
<dbReference type="AlphaFoldDB" id="A0A0A9FJT1"/>
<dbReference type="EMBL" id="GBRH01184621">
    <property type="protein sequence ID" value="JAE13275.1"/>
    <property type="molecule type" value="Transcribed_RNA"/>
</dbReference>
<reference evidence="2" key="1">
    <citation type="submission" date="2014-09" db="EMBL/GenBank/DDBJ databases">
        <authorList>
            <person name="Magalhaes I.L.F."/>
            <person name="Oliveira U."/>
            <person name="Santos F.R."/>
            <person name="Vidigal T.H.D.A."/>
            <person name="Brescovit A.D."/>
            <person name="Santos A.J."/>
        </authorList>
    </citation>
    <scope>NUCLEOTIDE SEQUENCE</scope>
    <source>
        <tissue evidence="2">Shoot tissue taken approximately 20 cm above the soil surface</tissue>
    </source>
</reference>